<dbReference type="InterPro" id="IPR059052">
    <property type="entry name" value="HH_YbhG-like"/>
</dbReference>
<keyword evidence="7" id="KW-1185">Reference proteome</keyword>
<evidence type="ECO:0000313" key="6">
    <source>
        <dbReference type="EMBL" id="OXE44508.1"/>
    </source>
</evidence>
<organism evidence="6 7">
    <name type="scientific">Turicimonas muris</name>
    <dbReference type="NCBI Taxonomy" id="1796652"/>
    <lineage>
        <taxon>Bacteria</taxon>
        <taxon>Pseudomonadati</taxon>
        <taxon>Pseudomonadota</taxon>
        <taxon>Betaproteobacteria</taxon>
        <taxon>Burkholderiales</taxon>
        <taxon>Sutterellaceae</taxon>
        <taxon>Turicimonas</taxon>
    </lineage>
</organism>
<protein>
    <recommendedName>
        <fullName evidence="8">RND efflux pump membrane fusion protein barrel-sandwich domain-containing protein</fullName>
    </recommendedName>
</protein>
<dbReference type="SUPFAM" id="SSF111369">
    <property type="entry name" value="HlyD-like secretion proteins"/>
    <property type="match status" value="2"/>
</dbReference>
<dbReference type="InterPro" id="IPR058636">
    <property type="entry name" value="Beta-barrel_YknX"/>
</dbReference>
<dbReference type="AlphaFoldDB" id="A0A227KDE0"/>
<proteinExistence type="predicted"/>
<feature type="domain" description="YbhG-like alpha-helical hairpin" evidence="4">
    <location>
        <begin position="82"/>
        <end position="205"/>
    </location>
</feature>
<dbReference type="Gene3D" id="2.40.50.100">
    <property type="match status" value="1"/>
</dbReference>
<dbReference type="Gene3D" id="1.10.287.470">
    <property type="entry name" value="Helix hairpin bin"/>
    <property type="match status" value="1"/>
</dbReference>
<dbReference type="RefSeq" id="WP_066592462.1">
    <property type="nucleotide sequence ID" value="NZ_CAJTBZ010000047.1"/>
</dbReference>
<evidence type="ECO:0000256" key="2">
    <source>
        <dbReference type="ARBA" id="ARBA00023054"/>
    </source>
</evidence>
<gene>
    <name evidence="6" type="ORF">ADH67_11510</name>
</gene>
<comment type="caution">
    <text evidence="6">The sequence shown here is derived from an EMBL/GenBank/DDBJ whole genome shotgun (WGS) entry which is preliminary data.</text>
</comment>
<evidence type="ECO:0000256" key="3">
    <source>
        <dbReference type="SAM" id="Coils"/>
    </source>
</evidence>
<name>A0A227KDE0_9BURK</name>
<evidence type="ECO:0000313" key="7">
    <source>
        <dbReference type="Proteomes" id="UP000214610"/>
    </source>
</evidence>
<dbReference type="Proteomes" id="UP000214610">
    <property type="component" value="Unassembled WGS sequence"/>
</dbReference>
<sequence length="330" mass="36800">MSTKLKIFAVLGLAAALGAGGYWYYENHQQSGELKLYGNVDIRQVELAFLWPERIKEVLVEEGDVVKKNQVLATQDTDTLLLQIQQAKAAVNASYQTYLIQKNGSRPEEIAQAKANVDTAQSKLALSQKDLERVKEIFRATKGQGISQQNLDQAEAQLNVDKSQLIAAQKAYELVKIGPRKEAIQQAYEQWQASQAELSLLELKLRQSELTAPLDAVIRNRYLQPGDMAASSKPVFSLAIYSPKWVRAYVNESELGKIKPGQEAFVTIDSFPDKKIPGQVGFISSVAEFTPKTVQTPDLRTNLVYEVRVNVDDKDNVLRLGMPATVSFQR</sequence>
<dbReference type="InterPro" id="IPR050465">
    <property type="entry name" value="UPF0194_transport"/>
</dbReference>
<evidence type="ECO:0000259" key="4">
    <source>
        <dbReference type="Pfam" id="PF25881"/>
    </source>
</evidence>
<evidence type="ECO:0008006" key="8">
    <source>
        <dbReference type="Google" id="ProtNLM"/>
    </source>
</evidence>
<evidence type="ECO:0000256" key="1">
    <source>
        <dbReference type="ARBA" id="ARBA00004196"/>
    </source>
</evidence>
<comment type="subcellular location">
    <subcellularLocation>
        <location evidence="1">Cell envelope</location>
    </subcellularLocation>
</comment>
<dbReference type="Gene3D" id="2.40.30.170">
    <property type="match status" value="1"/>
</dbReference>
<accession>A0A227KDE0</accession>
<dbReference type="PANTHER" id="PTHR32347:SF29">
    <property type="entry name" value="UPF0194 MEMBRANE PROTEIN YBHG"/>
    <property type="match status" value="1"/>
</dbReference>
<dbReference type="GeneID" id="78361295"/>
<dbReference type="GO" id="GO:0042597">
    <property type="term" value="C:periplasmic space"/>
    <property type="evidence" value="ECO:0007669"/>
    <property type="project" value="UniProtKB-SubCell"/>
</dbReference>
<feature type="coiled-coil region" evidence="3">
    <location>
        <begin position="110"/>
        <end position="171"/>
    </location>
</feature>
<dbReference type="EMBL" id="NHMP01000010">
    <property type="protein sequence ID" value="OXE44508.1"/>
    <property type="molecule type" value="Genomic_DNA"/>
</dbReference>
<dbReference type="PANTHER" id="PTHR32347">
    <property type="entry name" value="EFFLUX SYSTEM COMPONENT YKNX-RELATED"/>
    <property type="match status" value="1"/>
</dbReference>
<dbReference type="Pfam" id="PF25881">
    <property type="entry name" value="HH_YBHG"/>
    <property type="match status" value="1"/>
</dbReference>
<dbReference type="Pfam" id="PF25990">
    <property type="entry name" value="Beta-barrel_YknX"/>
    <property type="match status" value="1"/>
</dbReference>
<evidence type="ECO:0000259" key="5">
    <source>
        <dbReference type="Pfam" id="PF25990"/>
    </source>
</evidence>
<reference evidence="7" key="1">
    <citation type="submission" date="2017-05" db="EMBL/GenBank/DDBJ databases">
        <title>Improved OligoMM genomes.</title>
        <authorList>
            <person name="Garzetti D."/>
        </authorList>
    </citation>
    <scope>NUCLEOTIDE SEQUENCE [LARGE SCALE GENOMIC DNA]</scope>
    <source>
        <strain evidence="7">YL45</strain>
    </source>
</reference>
<keyword evidence="2 3" id="KW-0175">Coiled coil</keyword>
<feature type="domain" description="YknX-like beta-barrel" evidence="5">
    <location>
        <begin position="246"/>
        <end position="326"/>
    </location>
</feature>